<reference evidence="2 3" key="1">
    <citation type="submission" date="2019-01" db="EMBL/GenBank/DDBJ databases">
        <title>Mucilaginibacter antarcticum sp. nov., isolated from antarctic soil.</title>
        <authorList>
            <person name="Yan Y.-Q."/>
            <person name="Du Z.-J."/>
        </authorList>
    </citation>
    <scope>NUCLEOTIDE SEQUENCE [LARGE SCALE GENOMIC DNA]</scope>
    <source>
        <strain evidence="2 3">F01003</strain>
    </source>
</reference>
<evidence type="ECO:0000313" key="3">
    <source>
        <dbReference type="Proteomes" id="UP000286701"/>
    </source>
</evidence>
<dbReference type="RefSeq" id="WP_128535294.1">
    <property type="nucleotide sequence ID" value="NZ_SBIW01000008.1"/>
</dbReference>
<accession>A0A3S3YSF9</accession>
<gene>
    <name evidence="2" type="ORF">EPL05_17570</name>
</gene>
<comment type="caution">
    <text evidence="2">The sequence shown here is derived from an EMBL/GenBank/DDBJ whole genome shotgun (WGS) entry which is preliminary data.</text>
</comment>
<name>A0A3S3YSF9_9SPHI</name>
<dbReference type="EMBL" id="SBIW01000008">
    <property type="protein sequence ID" value="RWY49222.1"/>
    <property type="molecule type" value="Genomic_DNA"/>
</dbReference>
<protein>
    <submittedName>
        <fullName evidence="2">DUF3108 domain-containing protein</fullName>
    </submittedName>
</protein>
<organism evidence="2 3">
    <name type="scientific">Mucilaginibacter gilvus</name>
    <dbReference type="NCBI Taxonomy" id="2305909"/>
    <lineage>
        <taxon>Bacteria</taxon>
        <taxon>Pseudomonadati</taxon>
        <taxon>Bacteroidota</taxon>
        <taxon>Sphingobacteriia</taxon>
        <taxon>Sphingobacteriales</taxon>
        <taxon>Sphingobacteriaceae</taxon>
        <taxon>Mucilaginibacter</taxon>
    </lineage>
</organism>
<dbReference type="InterPro" id="IPR021457">
    <property type="entry name" value="DUF3108"/>
</dbReference>
<keyword evidence="1" id="KW-0732">Signal</keyword>
<dbReference type="Pfam" id="PF11306">
    <property type="entry name" value="DUF3108"/>
    <property type="match status" value="1"/>
</dbReference>
<evidence type="ECO:0000313" key="2">
    <source>
        <dbReference type="EMBL" id="RWY49222.1"/>
    </source>
</evidence>
<dbReference type="Proteomes" id="UP000286701">
    <property type="component" value="Unassembled WGS sequence"/>
</dbReference>
<feature type="chain" id="PRO_5018766223" evidence="1">
    <location>
        <begin position="20"/>
        <end position="258"/>
    </location>
</feature>
<sequence>MKKYYLAFLLLICLPRVYGQEASKTDAVVFQAGEQITYKLRYGIFTAAEAIIKTENSTQKFDGKPALRIHAIANTAGTFNLLFKVRNQYQTFINPTTLLPYYYSEERKEGGYKHNDKVIFDRDKNIITANSGTYPFTGNVFDFLSAYYFARNVDISGLRINDKLDLRYFLEDGVHTLTITYLGKEQIKCGLGTFNCLKFSPTIIPGRIFRKNSKLYLWITDDKNRIPVKAHVELVVGSLVMDLTQASGLKYALNPVKK</sequence>
<proteinExistence type="predicted"/>
<keyword evidence="3" id="KW-1185">Reference proteome</keyword>
<evidence type="ECO:0000256" key="1">
    <source>
        <dbReference type="SAM" id="SignalP"/>
    </source>
</evidence>
<feature type="signal peptide" evidence="1">
    <location>
        <begin position="1"/>
        <end position="19"/>
    </location>
</feature>
<dbReference type="OrthoDB" id="9808473at2"/>
<dbReference type="AlphaFoldDB" id="A0A3S3YSF9"/>